<keyword evidence="3" id="KW-0238">DNA-binding</keyword>
<dbReference type="InterPro" id="IPR001471">
    <property type="entry name" value="AP2/ERF_dom"/>
</dbReference>
<dbReference type="EMBL" id="GISG01270682">
    <property type="protein sequence ID" value="MBA4676328.1"/>
    <property type="molecule type" value="Transcribed_RNA"/>
</dbReference>
<evidence type="ECO:0000256" key="2">
    <source>
        <dbReference type="ARBA" id="ARBA00023015"/>
    </source>
</evidence>
<dbReference type="GO" id="GO:0005634">
    <property type="term" value="C:nucleus"/>
    <property type="evidence" value="ECO:0007669"/>
    <property type="project" value="UniProtKB-SubCell"/>
</dbReference>
<feature type="domain" description="AP2/ERF" evidence="7">
    <location>
        <begin position="223"/>
        <end position="280"/>
    </location>
</feature>
<dbReference type="GO" id="GO:0003700">
    <property type="term" value="F:DNA-binding transcription factor activity"/>
    <property type="evidence" value="ECO:0007669"/>
    <property type="project" value="InterPro"/>
</dbReference>
<dbReference type="GO" id="GO:0003677">
    <property type="term" value="F:DNA binding"/>
    <property type="evidence" value="ECO:0007669"/>
    <property type="project" value="UniProtKB-KW"/>
</dbReference>
<evidence type="ECO:0000259" key="7">
    <source>
        <dbReference type="PROSITE" id="PS51032"/>
    </source>
</evidence>
<feature type="region of interest" description="Disordered" evidence="6">
    <location>
        <begin position="157"/>
        <end position="225"/>
    </location>
</feature>
<keyword evidence="5" id="KW-0539">Nucleus</keyword>
<dbReference type="Gene3D" id="3.30.730.10">
    <property type="entry name" value="AP2/ERF domain"/>
    <property type="match status" value="1"/>
</dbReference>
<dbReference type="PANTHER" id="PTHR31190:SF421">
    <property type="entry name" value="ETHYLENE-RESPONSIVE TRANSCRIPTION FACTOR ERF110"/>
    <property type="match status" value="1"/>
</dbReference>
<evidence type="ECO:0000256" key="3">
    <source>
        <dbReference type="ARBA" id="ARBA00023125"/>
    </source>
</evidence>
<feature type="region of interest" description="Disordered" evidence="6">
    <location>
        <begin position="1"/>
        <end position="60"/>
    </location>
</feature>
<feature type="compositionally biased region" description="Low complexity" evidence="6">
    <location>
        <begin position="404"/>
        <end position="415"/>
    </location>
</feature>
<evidence type="ECO:0000256" key="6">
    <source>
        <dbReference type="SAM" id="MobiDB-lite"/>
    </source>
</evidence>
<keyword evidence="2" id="KW-0805">Transcription regulation</keyword>
<dbReference type="PANTHER" id="PTHR31190">
    <property type="entry name" value="DNA-BINDING DOMAIN"/>
    <property type="match status" value="1"/>
</dbReference>
<organism evidence="8">
    <name type="scientific">Opuntia streptacantha</name>
    <name type="common">Prickly pear cactus</name>
    <name type="synonym">Opuntia cardona</name>
    <dbReference type="NCBI Taxonomy" id="393608"/>
    <lineage>
        <taxon>Eukaryota</taxon>
        <taxon>Viridiplantae</taxon>
        <taxon>Streptophyta</taxon>
        <taxon>Embryophyta</taxon>
        <taxon>Tracheophyta</taxon>
        <taxon>Spermatophyta</taxon>
        <taxon>Magnoliopsida</taxon>
        <taxon>eudicotyledons</taxon>
        <taxon>Gunneridae</taxon>
        <taxon>Pentapetalae</taxon>
        <taxon>Caryophyllales</taxon>
        <taxon>Cactineae</taxon>
        <taxon>Cactaceae</taxon>
        <taxon>Opuntioideae</taxon>
        <taxon>Opuntia</taxon>
    </lineage>
</organism>
<dbReference type="InterPro" id="IPR016177">
    <property type="entry name" value="DNA-bd_dom_sf"/>
</dbReference>
<dbReference type="AlphaFoldDB" id="A0A7C9F5T4"/>
<keyword evidence="4" id="KW-0804">Transcription</keyword>
<dbReference type="PROSITE" id="PS51032">
    <property type="entry name" value="AP2_ERF"/>
    <property type="match status" value="1"/>
</dbReference>
<proteinExistence type="predicted"/>
<dbReference type="InterPro" id="IPR044808">
    <property type="entry name" value="ERF_plant"/>
</dbReference>
<feature type="compositionally biased region" description="Low complexity" evidence="6">
    <location>
        <begin position="380"/>
        <end position="390"/>
    </location>
</feature>
<evidence type="ECO:0000256" key="4">
    <source>
        <dbReference type="ARBA" id="ARBA00023163"/>
    </source>
</evidence>
<reference evidence="8" key="1">
    <citation type="journal article" date="2013" name="J. Plant Res.">
        <title>Effect of fungi and light on seed germination of three Opuntia species from semiarid lands of central Mexico.</title>
        <authorList>
            <person name="Delgado-Sanchez P."/>
            <person name="Jimenez-Bremont J.F."/>
            <person name="Guerrero-Gonzalez Mde L."/>
            <person name="Flores J."/>
        </authorList>
    </citation>
    <scope>NUCLEOTIDE SEQUENCE</scope>
    <source>
        <tissue evidence="8">Cladode</tissue>
    </source>
</reference>
<dbReference type="GO" id="GO:0009873">
    <property type="term" value="P:ethylene-activated signaling pathway"/>
    <property type="evidence" value="ECO:0007669"/>
    <property type="project" value="InterPro"/>
</dbReference>
<feature type="compositionally biased region" description="Low complexity" evidence="6">
    <location>
        <begin position="178"/>
        <end position="198"/>
    </location>
</feature>
<dbReference type="Pfam" id="PF00847">
    <property type="entry name" value="AP2"/>
    <property type="match status" value="1"/>
</dbReference>
<evidence type="ECO:0000256" key="5">
    <source>
        <dbReference type="ARBA" id="ARBA00023242"/>
    </source>
</evidence>
<dbReference type="PRINTS" id="PR00367">
    <property type="entry name" value="ETHRSPELEMNT"/>
</dbReference>
<evidence type="ECO:0000313" key="8">
    <source>
        <dbReference type="EMBL" id="MBA4676328.1"/>
    </source>
</evidence>
<dbReference type="FunFam" id="3.30.730.10:FF:000001">
    <property type="entry name" value="Ethylene-responsive transcription factor 2"/>
    <property type="match status" value="1"/>
</dbReference>
<dbReference type="SUPFAM" id="SSF54171">
    <property type="entry name" value="DNA-binding domain"/>
    <property type="match status" value="1"/>
</dbReference>
<evidence type="ECO:0000256" key="1">
    <source>
        <dbReference type="ARBA" id="ARBA00004123"/>
    </source>
</evidence>
<reference evidence="8" key="2">
    <citation type="submission" date="2020-07" db="EMBL/GenBank/DDBJ databases">
        <authorList>
            <person name="Vera ALvarez R."/>
            <person name="Arias-Moreno D.M."/>
            <person name="Jimenez-Jacinto V."/>
            <person name="Jimenez-Bremont J.F."/>
            <person name="Swaminathan K."/>
            <person name="Moose S.P."/>
            <person name="Guerrero-Gonzalez M.L."/>
            <person name="Marino-Ramirez L."/>
            <person name="Landsman D."/>
            <person name="Rodriguez-Kessler M."/>
            <person name="Delgado-Sanchez P."/>
        </authorList>
    </citation>
    <scope>NUCLEOTIDE SEQUENCE</scope>
    <source>
        <tissue evidence="8">Cladode</tissue>
    </source>
</reference>
<feature type="region of interest" description="Disordered" evidence="6">
    <location>
        <begin position="380"/>
        <end position="435"/>
    </location>
</feature>
<accession>A0A7C9F5T4</accession>
<name>A0A7C9F5T4_OPUST</name>
<dbReference type="SMART" id="SM00380">
    <property type="entry name" value="AP2"/>
    <property type="match status" value="1"/>
</dbReference>
<comment type="subcellular location">
    <subcellularLocation>
        <location evidence="1">Nucleus</location>
    </subcellularLocation>
</comment>
<dbReference type="InterPro" id="IPR036955">
    <property type="entry name" value="AP2/ERF_dom_sf"/>
</dbReference>
<dbReference type="CDD" id="cd00018">
    <property type="entry name" value="AP2"/>
    <property type="match status" value="1"/>
</dbReference>
<sequence length="435" mass="46424">MCVSKVANPREYPGFPPSGGGDEAGDQTYSTATTTTTTADPEPAAAQPGGSQPPGLYGGRQENWETSAMVMALTDVVSGRQMGYQQADFGGSAGGWGEGFFGGYTPTPTWVGQKRGREQEGVVTSLGGLSIQQQLAELGHVGSRAYQNFGGAELRVSPVGGESSSSASGVKEEQSPSPIQVQQTTVIPTTTATAIAPTSSIDQPPLTAVTAGYDESGGERKRRYRGVRQRPWGKWAAEIRDPHKAARVWLGTFDTAEAAARAYDEAALRFRGNRAKLNFPEFVQSVPHRPALPSAAPSQPAATIFPAARIPTSIQFQPPQPSRVQSTADLMRDYWEYSQLLQSSADLSYTGLERMLHSSNQPQLDTPQFSLSSPQFSVSSPSSLLFQQPQNFSGNQQEFFRPPSSDQGQSSSSSSNFPAGTWSQSGQYQPPPSSG</sequence>
<feature type="compositionally biased region" description="Low complexity" evidence="6">
    <location>
        <begin position="157"/>
        <end position="169"/>
    </location>
</feature>
<feature type="compositionally biased region" description="Low complexity" evidence="6">
    <location>
        <begin position="31"/>
        <end position="55"/>
    </location>
</feature>
<protein>
    <recommendedName>
        <fullName evidence="7">AP2/ERF domain-containing protein</fullName>
    </recommendedName>
</protein>